<evidence type="ECO:0000313" key="2">
    <source>
        <dbReference type="Proteomes" id="UP000284178"/>
    </source>
</evidence>
<name>A0A412FUW8_9FIRM</name>
<dbReference type="EMBL" id="QRUP01000017">
    <property type="protein sequence ID" value="RGR71914.1"/>
    <property type="molecule type" value="Genomic_DNA"/>
</dbReference>
<gene>
    <name evidence="1" type="ORF">DWY25_12955</name>
</gene>
<evidence type="ECO:0000313" key="1">
    <source>
        <dbReference type="EMBL" id="RGR71914.1"/>
    </source>
</evidence>
<reference evidence="1 2" key="1">
    <citation type="submission" date="2018-08" db="EMBL/GenBank/DDBJ databases">
        <title>A genome reference for cultivated species of the human gut microbiota.</title>
        <authorList>
            <person name="Zou Y."/>
            <person name="Xue W."/>
            <person name="Luo G."/>
        </authorList>
    </citation>
    <scope>NUCLEOTIDE SEQUENCE [LARGE SCALE GENOMIC DNA]</scope>
    <source>
        <strain evidence="1 2">AF24-29</strain>
    </source>
</reference>
<keyword evidence="2" id="KW-1185">Reference proteome</keyword>
<proteinExistence type="predicted"/>
<comment type="caution">
    <text evidence="1">The sequence shown here is derived from an EMBL/GenBank/DDBJ whole genome shotgun (WGS) entry which is preliminary data.</text>
</comment>
<accession>A0A412FUW8</accession>
<dbReference type="RefSeq" id="WP_117895580.1">
    <property type="nucleotide sequence ID" value="NZ_CABJCV010000017.1"/>
</dbReference>
<dbReference type="AlphaFoldDB" id="A0A412FUW8"/>
<protein>
    <submittedName>
        <fullName evidence="1">Uncharacterized protein</fullName>
    </submittedName>
</protein>
<dbReference type="Proteomes" id="UP000284178">
    <property type="component" value="Unassembled WGS sequence"/>
</dbReference>
<sequence>MIRLKENVEQFMDEFVRKHVRFEQLIDQGRFEDVNPELLEMMERTLPGFAFRLFRPQNSRQIHLELTTTLDPARRILAYYFCSRLPDSLKSRWCFDASHPALKGSFTHNGRTWRPEEIQVIPMFDNKRHRLNLKVEKHPKFKGLREEDCFMILYMMLSDALGEIAVDAYLGSLQFLDGVGRLTQHGKKRVSLLELEDVLHKECEKRGWIDPQDIVFIAENYTRRTRKLQLRQDIVEGISFCLPLLNEEGEAAEKQISTHLIRACQAGYCSVAVNVAPTLPKKEKIAQREIVEKEVSRILSDDQSGMLINAALGNAHGYVDFLVYDPAALDAVKAWAAGTSQLEVLELN</sequence>
<organism evidence="1 2">
    <name type="scientific">Holdemania filiformis</name>
    <dbReference type="NCBI Taxonomy" id="61171"/>
    <lineage>
        <taxon>Bacteria</taxon>
        <taxon>Bacillati</taxon>
        <taxon>Bacillota</taxon>
        <taxon>Erysipelotrichia</taxon>
        <taxon>Erysipelotrichales</taxon>
        <taxon>Erysipelotrichaceae</taxon>
        <taxon>Holdemania</taxon>
    </lineage>
</organism>
<dbReference type="GeneID" id="83016303"/>